<proteinExistence type="predicted"/>
<feature type="non-terminal residue" evidence="1">
    <location>
        <position position="1"/>
    </location>
</feature>
<name>A0A137NTV3_CONC2</name>
<organism evidence="1 2">
    <name type="scientific">Conidiobolus coronatus (strain ATCC 28846 / CBS 209.66 / NRRL 28638)</name>
    <name type="common">Delacroixia coronata</name>
    <dbReference type="NCBI Taxonomy" id="796925"/>
    <lineage>
        <taxon>Eukaryota</taxon>
        <taxon>Fungi</taxon>
        <taxon>Fungi incertae sedis</taxon>
        <taxon>Zoopagomycota</taxon>
        <taxon>Entomophthoromycotina</taxon>
        <taxon>Entomophthoromycetes</taxon>
        <taxon>Entomophthorales</taxon>
        <taxon>Ancylistaceae</taxon>
        <taxon>Conidiobolus</taxon>
    </lineage>
</organism>
<dbReference type="OMA" id="QEICIEI"/>
<accession>A0A137NTV3</accession>
<keyword evidence="2" id="KW-1185">Reference proteome</keyword>
<gene>
    <name evidence="1" type="ORF">CONCODRAFT_24202</name>
</gene>
<reference evidence="1 2" key="1">
    <citation type="journal article" date="2015" name="Genome Biol. Evol.">
        <title>Phylogenomic analyses indicate that early fungi evolved digesting cell walls of algal ancestors of land plants.</title>
        <authorList>
            <person name="Chang Y."/>
            <person name="Wang S."/>
            <person name="Sekimoto S."/>
            <person name="Aerts A.L."/>
            <person name="Choi C."/>
            <person name="Clum A."/>
            <person name="LaButti K.M."/>
            <person name="Lindquist E.A."/>
            <person name="Yee Ngan C."/>
            <person name="Ohm R.A."/>
            <person name="Salamov A.A."/>
            <person name="Grigoriev I.V."/>
            <person name="Spatafora J.W."/>
            <person name="Berbee M.L."/>
        </authorList>
    </citation>
    <scope>NUCLEOTIDE SEQUENCE [LARGE SCALE GENOMIC DNA]</scope>
    <source>
        <strain evidence="1 2">NRRL 28638</strain>
    </source>
</reference>
<dbReference type="EMBL" id="KQ964761">
    <property type="protein sequence ID" value="KXN66156.1"/>
    <property type="molecule type" value="Genomic_DNA"/>
</dbReference>
<sequence>PWPQWLIHAFTRVTVNTNEKLYYPAYNMLLCEHFKGEDGYLVSPVTYPVAERASVDFVVEYAVFRYGDPILILEVKAPSRLKDKSARHEADDQIRQRYESLLDSCPINKLRAISAFGTMLAFYEADKISSRITP</sequence>
<evidence type="ECO:0000313" key="2">
    <source>
        <dbReference type="Proteomes" id="UP000070444"/>
    </source>
</evidence>
<feature type="non-terminal residue" evidence="1">
    <location>
        <position position="134"/>
    </location>
</feature>
<dbReference type="Proteomes" id="UP000070444">
    <property type="component" value="Unassembled WGS sequence"/>
</dbReference>
<dbReference type="AlphaFoldDB" id="A0A137NTV3"/>
<dbReference type="OrthoDB" id="3255221at2759"/>
<evidence type="ECO:0008006" key="3">
    <source>
        <dbReference type="Google" id="ProtNLM"/>
    </source>
</evidence>
<evidence type="ECO:0000313" key="1">
    <source>
        <dbReference type="EMBL" id="KXN66156.1"/>
    </source>
</evidence>
<protein>
    <recommendedName>
        <fullName evidence="3">AAA family ATPase</fullName>
    </recommendedName>
</protein>